<evidence type="ECO:0000313" key="3">
    <source>
        <dbReference type="EMBL" id="GIN19352.1"/>
    </source>
</evidence>
<name>A0ABQ4K2J5_9BACI</name>
<protein>
    <submittedName>
        <fullName evidence="3">Enoyl-CoA hydratase</fullName>
    </submittedName>
</protein>
<keyword evidence="4" id="KW-1185">Reference proteome</keyword>
<dbReference type="RefSeq" id="WP_018705545.1">
    <property type="nucleotide sequence ID" value="NZ_BOQT01000001.1"/>
</dbReference>
<dbReference type="SUPFAM" id="SSF52096">
    <property type="entry name" value="ClpP/crotonase"/>
    <property type="match status" value="1"/>
</dbReference>
<sequence>MSDTILYEVKNSTAWITLNRPDKLNAFNKAMHSDLLKALQDAENDKTVRAIVLTGAGRAFSAGQDLSEVDNSIDYSELLRNRYNPIIHKMANIGKPIIAAVNGTAAGAGFSLALAADFRLVSEKASFLNAFIHIGLVPDSGNTYYLPRIVGHSKALELMVLGEKVVAEEALRLGLATKVISPENWKSEVSMFAGRLASMPTKAIALIKEGLLKSWDSTLGEVLEGEAHAQGLAGTTSDHMEGVQAFLEKRKPLFNGD</sequence>
<dbReference type="InterPro" id="IPR029045">
    <property type="entry name" value="ClpP/crotonase-like_dom_sf"/>
</dbReference>
<dbReference type="PANTHER" id="PTHR43459">
    <property type="entry name" value="ENOYL-COA HYDRATASE"/>
    <property type="match status" value="1"/>
</dbReference>
<reference evidence="3 4" key="1">
    <citation type="submission" date="2021-03" db="EMBL/GenBank/DDBJ databases">
        <title>Antimicrobial resistance genes in bacteria isolated from Japanese honey, and their potential for conferring macrolide and lincosamide resistance in the American foulbrood pathogen Paenibacillus larvae.</title>
        <authorList>
            <person name="Okamoto M."/>
            <person name="Kumagai M."/>
            <person name="Kanamori H."/>
            <person name="Takamatsu D."/>
        </authorList>
    </citation>
    <scope>NUCLEOTIDE SEQUENCE [LARGE SCALE GENOMIC DNA]</scope>
    <source>
        <strain evidence="3 4">J1TS3</strain>
    </source>
</reference>
<dbReference type="InterPro" id="IPR001753">
    <property type="entry name" value="Enoyl-CoA_hydra/iso"/>
</dbReference>
<dbReference type="Pfam" id="PF00378">
    <property type="entry name" value="ECH_1"/>
    <property type="match status" value="1"/>
</dbReference>
<proteinExistence type="inferred from homology"/>
<dbReference type="Gene3D" id="1.10.12.10">
    <property type="entry name" value="Lyase 2-enoyl-coa Hydratase, Chain A, domain 2"/>
    <property type="match status" value="1"/>
</dbReference>
<dbReference type="Proteomes" id="UP000680279">
    <property type="component" value="Unassembled WGS sequence"/>
</dbReference>
<gene>
    <name evidence="3" type="ORF">J1TS3_04860</name>
</gene>
<comment type="similarity">
    <text evidence="1 2">Belongs to the enoyl-CoA hydratase/isomerase family.</text>
</comment>
<evidence type="ECO:0000256" key="1">
    <source>
        <dbReference type="ARBA" id="ARBA00005254"/>
    </source>
</evidence>
<accession>A0ABQ4K2J5</accession>
<dbReference type="CDD" id="cd06558">
    <property type="entry name" value="crotonase-like"/>
    <property type="match status" value="1"/>
</dbReference>
<dbReference type="PANTHER" id="PTHR43459:SF1">
    <property type="entry name" value="EG:BACN32G11.4 PROTEIN"/>
    <property type="match status" value="1"/>
</dbReference>
<organism evidence="3 4">
    <name type="scientific">Siminovitchia fordii</name>
    <dbReference type="NCBI Taxonomy" id="254759"/>
    <lineage>
        <taxon>Bacteria</taxon>
        <taxon>Bacillati</taxon>
        <taxon>Bacillota</taxon>
        <taxon>Bacilli</taxon>
        <taxon>Bacillales</taxon>
        <taxon>Bacillaceae</taxon>
        <taxon>Siminovitchia</taxon>
    </lineage>
</organism>
<dbReference type="InterPro" id="IPR018376">
    <property type="entry name" value="Enoyl-CoA_hyd/isom_CS"/>
</dbReference>
<evidence type="ECO:0000256" key="2">
    <source>
        <dbReference type="RuleBase" id="RU003707"/>
    </source>
</evidence>
<comment type="caution">
    <text evidence="3">The sequence shown here is derived from an EMBL/GenBank/DDBJ whole genome shotgun (WGS) entry which is preliminary data.</text>
</comment>
<dbReference type="PROSITE" id="PS00166">
    <property type="entry name" value="ENOYL_COA_HYDRATASE"/>
    <property type="match status" value="1"/>
</dbReference>
<dbReference type="InterPro" id="IPR014748">
    <property type="entry name" value="Enoyl-CoA_hydra_C"/>
</dbReference>
<dbReference type="EMBL" id="BOQT01000001">
    <property type="protein sequence ID" value="GIN19352.1"/>
    <property type="molecule type" value="Genomic_DNA"/>
</dbReference>
<dbReference type="Gene3D" id="3.90.226.10">
    <property type="entry name" value="2-enoyl-CoA Hydratase, Chain A, domain 1"/>
    <property type="match status" value="1"/>
</dbReference>
<evidence type="ECO:0000313" key="4">
    <source>
        <dbReference type="Proteomes" id="UP000680279"/>
    </source>
</evidence>